<reference evidence="1 2" key="1">
    <citation type="submission" date="2022-11" db="EMBL/GenBank/DDBJ databases">
        <title>Minimal conservation of predation-associated metabolite biosynthetic gene clusters underscores biosynthetic potential of Myxococcota including descriptions for ten novel species: Archangium lansinium sp. nov., Myxococcus landrumus sp. nov., Nannocystis bai.</title>
        <authorList>
            <person name="Ahearne A."/>
            <person name="Stevens C."/>
            <person name="Dowd S."/>
        </authorList>
    </citation>
    <scope>NUCLEOTIDE SEQUENCE [LARGE SCALE GENOMIC DNA]</scope>
    <source>
        <strain evidence="1 2">RJM3</strain>
    </source>
</reference>
<dbReference type="Proteomes" id="UP001221411">
    <property type="component" value="Unassembled WGS sequence"/>
</dbReference>
<organism evidence="1 2">
    <name type="scientific">Polyangium mundeleinium</name>
    <dbReference type="NCBI Taxonomy" id="2995306"/>
    <lineage>
        <taxon>Bacteria</taxon>
        <taxon>Pseudomonadati</taxon>
        <taxon>Myxococcota</taxon>
        <taxon>Polyangia</taxon>
        <taxon>Polyangiales</taxon>
        <taxon>Polyangiaceae</taxon>
        <taxon>Polyangium</taxon>
    </lineage>
</organism>
<accession>A0ABT5EVJ0</accession>
<dbReference type="EMBL" id="JAQNDO010000001">
    <property type="protein sequence ID" value="MDC0744805.1"/>
    <property type="molecule type" value="Genomic_DNA"/>
</dbReference>
<gene>
    <name evidence="1" type="ORF">POL67_25965</name>
</gene>
<evidence type="ECO:0000313" key="2">
    <source>
        <dbReference type="Proteomes" id="UP001221411"/>
    </source>
</evidence>
<evidence type="ECO:0008006" key="3">
    <source>
        <dbReference type="Google" id="ProtNLM"/>
    </source>
</evidence>
<keyword evidence="2" id="KW-1185">Reference proteome</keyword>
<dbReference type="Gene3D" id="3.40.50.1820">
    <property type="entry name" value="alpha/beta hydrolase"/>
    <property type="match status" value="1"/>
</dbReference>
<comment type="caution">
    <text evidence="1">The sequence shown here is derived from an EMBL/GenBank/DDBJ whole genome shotgun (WGS) entry which is preliminary data.</text>
</comment>
<dbReference type="InterPro" id="IPR029058">
    <property type="entry name" value="AB_hydrolase_fold"/>
</dbReference>
<dbReference type="RefSeq" id="WP_271921720.1">
    <property type="nucleotide sequence ID" value="NZ_JAQNDO010000001.1"/>
</dbReference>
<sequence>MHDPVTDLVVLVPGFLGFSRVGEFYYFAERVIATLRGALEARLDRCVPVVPCRTQPTRGLAERQQFLLGRILALDEALGGVRRVHLVGHSTGGLDAELLTWDKPLAGDSWGPYARVRDKITSVTTLAAPLLGSSLAASNVARFFEEPILNLRSVPDVLCLLQRLAVLVPRVQASADAAAGILSSQPETLKFFLNVLSRRDLIGNLAPQVVAQLRSGGRSDGHVQITSFVTVTPEVADAEPEMGSFFLALRSIIAAYALPAVSDVIRENVTLLRAHAAQAIRAPGVAPPEIDASTNDGIVDSARQIMNAALPDQLGGILIADHADVLGHYDRKDARIESRPLNGSLLHSGSRFGDDEFFALYQHVAAAIVRVIRAGGEREHAPGLPAAA</sequence>
<dbReference type="SUPFAM" id="SSF53474">
    <property type="entry name" value="alpha/beta-Hydrolases"/>
    <property type="match status" value="1"/>
</dbReference>
<evidence type="ECO:0000313" key="1">
    <source>
        <dbReference type="EMBL" id="MDC0744805.1"/>
    </source>
</evidence>
<protein>
    <recommendedName>
        <fullName evidence="3">Triacylglycerol lipase</fullName>
    </recommendedName>
</protein>
<proteinExistence type="predicted"/>
<name>A0ABT5EVJ0_9BACT</name>